<dbReference type="EMBL" id="ML995602">
    <property type="protein sequence ID" value="KAF2135314.1"/>
    <property type="molecule type" value="Genomic_DNA"/>
</dbReference>
<keyword evidence="2" id="KW-1185">Reference proteome</keyword>
<dbReference type="OrthoDB" id="3942327at2759"/>
<dbReference type="SUPFAM" id="SSF89372">
    <property type="entry name" value="Fucose-specific lectin"/>
    <property type="match status" value="1"/>
</dbReference>
<gene>
    <name evidence="1" type="ORF">K452DRAFT_363237</name>
</gene>
<dbReference type="Proteomes" id="UP000799438">
    <property type="component" value="Unassembled WGS sequence"/>
</dbReference>
<dbReference type="AlphaFoldDB" id="A0A6A6AWJ5"/>
<dbReference type="RefSeq" id="XP_033391033.1">
    <property type="nucleotide sequence ID" value="XM_033546560.1"/>
</dbReference>
<evidence type="ECO:0000313" key="1">
    <source>
        <dbReference type="EMBL" id="KAF2135314.1"/>
    </source>
</evidence>
<evidence type="ECO:0000313" key="2">
    <source>
        <dbReference type="Proteomes" id="UP000799438"/>
    </source>
</evidence>
<name>A0A6A6AWJ5_9PEZI</name>
<sequence>MYLRNSAGNLTELYDEYGHNWYKTKLQTNITIDRGSQLAALSRLDDGLLKIQVLASKSDGGVKMAFLNGTLWNELDSVNGMESVLPLSPIAATQAGYVYTLGEGHQVVEWVRNNSSPPTFLRLGTINTTNV</sequence>
<reference evidence="1" key="1">
    <citation type="journal article" date="2020" name="Stud. Mycol.">
        <title>101 Dothideomycetes genomes: a test case for predicting lifestyles and emergence of pathogens.</title>
        <authorList>
            <person name="Haridas S."/>
            <person name="Albert R."/>
            <person name="Binder M."/>
            <person name="Bloem J."/>
            <person name="Labutti K."/>
            <person name="Salamov A."/>
            <person name="Andreopoulos B."/>
            <person name="Baker S."/>
            <person name="Barry K."/>
            <person name="Bills G."/>
            <person name="Bluhm B."/>
            <person name="Cannon C."/>
            <person name="Castanera R."/>
            <person name="Culley D."/>
            <person name="Daum C."/>
            <person name="Ezra D."/>
            <person name="Gonzalez J."/>
            <person name="Henrissat B."/>
            <person name="Kuo A."/>
            <person name="Liang C."/>
            <person name="Lipzen A."/>
            <person name="Lutzoni F."/>
            <person name="Magnuson J."/>
            <person name="Mondo S."/>
            <person name="Nolan M."/>
            <person name="Ohm R."/>
            <person name="Pangilinan J."/>
            <person name="Park H.-J."/>
            <person name="Ramirez L."/>
            <person name="Alfaro M."/>
            <person name="Sun H."/>
            <person name="Tritt A."/>
            <person name="Yoshinaga Y."/>
            <person name="Zwiers L.-H."/>
            <person name="Turgeon B."/>
            <person name="Goodwin S."/>
            <person name="Spatafora J."/>
            <person name="Crous P."/>
            <person name="Grigoriev I."/>
        </authorList>
    </citation>
    <scope>NUCLEOTIDE SEQUENCE</scope>
    <source>
        <strain evidence="1">CBS 121167</strain>
    </source>
</reference>
<organism evidence="1 2">
    <name type="scientific">Aplosporella prunicola CBS 121167</name>
    <dbReference type="NCBI Taxonomy" id="1176127"/>
    <lineage>
        <taxon>Eukaryota</taxon>
        <taxon>Fungi</taxon>
        <taxon>Dikarya</taxon>
        <taxon>Ascomycota</taxon>
        <taxon>Pezizomycotina</taxon>
        <taxon>Dothideomycetes</taxon>
        <taxon>Dothideomycetes incertae sedis</taxon>
        <taxon>Botryosphaeriales</taxon>
        <taxon>Aplosporellaceae</taxon>
        <taxon>Aplosporella</taxon>
    </lineage>
</organism>
<dbReference type="Gene3D" id="2.120.10.70">
    <property type="entry name" value="Fucose-specific lectin"/>
    <property type="match status" value="1"/>
</dbReference>
<proteinExistence type="predicted"/>
<protein>
    <recommendedName>
        <fullName evidence="3">Fucose-specific lectin</fullName>
    </recommendedName>
</protein>
<evidence type="ECO:0008006" key="3">
    <source>
        <dbReference type="Google" id="ProtNLM"/>
    </source>
</evidence>
<dbReference type="GeneID" id="54304066"/>
<accession>A0A6A6AWJ5</accession>